<evidence type="ECO:0000313" key="1">
    <source>
        <dbReference type="EMBL" id="JAH45433.1"/>
    </source>
</evidence>
<reference evidence="1" key="2">
    <citation type="journal article" date="2015" name="Fish Shellfish Immunol.">
        <title>Early steps in the European eel (Anguilla anguilla)-Vibrio vulnificus interaction in the gills: Role of the RtxA13 toxin.</title>
        <authorList>
            <person name="Callol A."/>
            <person name="Pajuelo D."/>
            <person name="Ebbesson L."/>
            <person name="Teles M."/>
            <person name="MacKenzie S."/>
            <person name="Amaro C."/>
        </authorList>
    </citation>
    <scope>NUCLEOTIDE SEQUENCE</scope>
</reference>
<reference evidence="1" key="1">
    <citation type="submission" date="2014-11" db="EMBL/GenBank/DDBJ databases">
        <authorList>
            <person name="Amaro Gonzalez C."/>
        </authorList>
    </citation>
    <scope>NUCLEOTIDE SEQUENCE</scope>
</reference>
<dbReference type="EMBL" id="GBXM01063144">
    <property type="protein sequence ID" value="JAH45433.1"/>
    <property type="molecule type" value="Transcribed_RNA"/>
</dbReference>
<organism evidence="1">
    <name type="scientific">Anguilla anguilla</name>
    <name type="common">European freshwater eel</name>
    <name type="synonym">Muraena anguilla</name>
    <dbReference type="NCBI Taxonomy" id="7936"/>
    <lineage>
        <taxon>Eukaryota</taxon>
        <taxon>Metazoa</taxon>
        <taxon>Chordata</taxon>
        <taxon>Craniata</taxon>
        <taxon>Vertebrata</taxon>
        <taxon>Euteleostomi</taxon>
        <taxon>Actinopterygii</taxon>
        <taxon>Neopterygii</taxon>
        <taxon>Teleostei</taxon>
        <taxon>Anguilliformes</taxon>
        <taxon>Anguillidae</taxon>
        <taxon>Anguilla</taxon>
    </lineage>
</organism>
<protein>
    <submittedName>
        <fullName evidence="1">Uncharacterized protein</fullName>
    </submittedName>
</protein>
<sequence>MAVGKALSWIMELNFQEEAQDPSLGWRCGGLR</sequence>
<dbReference type="AlphaFoldDB" id="A0A0E9SY33"/>
<accession>A0A0E9SY33</accession>
<name>A0A0E9SY33_ANGAN</name>
<proteinExistence type="predicted"/>